<keyword evidence="2" id="KW-0732">Signal</keyword>
<dbReference type="AlphaFoldDB" id="A0A1H2PXA2"/>
<accession>A0A1H2PXA2</accession>
<organism evidence="3 4">
    <name type="scientific">Chitinasiproducens palmae</name>
    <dbReference type="NCBI Taxonomy" id="1770053"/>
    <lineage>
        <taxon>Bacteria</taxon>
        <taxon>Pseudomonadati</taxon>
        <taxon>Pseudomonadota</taxon>
        <taxon>Betaproteobacteria</taxon>
        <taxon>Burkholderiales</taxon>
        <taxon>Burkholderiaceae</taxon>
        <taxon>Chitinasiproducens</taxon>
    </lineage>
</organism>
<feature type="chain" id="PRO_5017269739" description="Lipoprotein" evidence="2">
    <location>
        <begin position="35"/>
        <end position="143"/>
    </location>
</feature>
<dbReference type="EMBL" id="FNLO01000019">
    <property type="protein sequence ID" value="SDV51604.1"/>
    <property type="molecule type" value="Genomic_DNA"/>
</dbReference>
<protein>
    <recommendedName>
        <fullName evidence="5">Lipoprotein</fullName>
    </recommendedName>
</protein>
<feature type="region of interest" description="Disordered" evidence="1">
    <location>
        <begin position="120"/>
        <end position="143"/>
    </location>
</feature>
<dbReference type="PROSITE" id="PS51257">
    <property type="entry name" value="PROKAR_LIPOPROTEIN"/>
    <property type="match status" value="1"/>
</dbReference>
<dbReference type="OrthoDB" id="9033606at2"/>
<proteinExistence type="predicted"/>
<reference evidence="4" key="1">
    <citation type="submission" date="2016-09" db="EMBL/GenBank/DDBJ databases">
        <authorList>
            <person name="Varghese N."/>
            <person name="Submissions S."/>
        </authorList>
    </citation>
    <scope>NUCLEOTIDE SEQUENCE [LARGE SCALE GENOMIC DNA]</scope>
    <source>
        <strain evidence="4">JS23</strain>
    </source>
</reference>
<evidence type="ECO:0000313" key="3">
    <source>
        <dbReference type="EMBL" id="SDV51604.1"/>
    </source>
</evidence>
<sequence>MTVRRLVSRTTARRSSLPLAICSALALGACSSFHVPFMSPRSPDLRPARSAAENMVEIDAATRSGCASVRNVERPERGARDNTTQRWIAHTCNGDLVYDVVTTPPAPGQKNPTVKVVPVGGVVDRPANPNAKPALPEGTTGAD</sequence>
<name>A0A1H2PXA2_9BURK</name>
<keyword evidence="4" id="KW-1185">Reference proteome</keyword>
<evidence type="ECO:0000256" key="1">
    <source>
        <dbReference type="SAM" id="MobiDB-lite"/>
    </source>
</evidence>
<evidence type="ECO:0008006" key="5">
    <source>
        <dbReference type="Google" id="ProtNLM"/>
    </source>
</evidence>
<dbReference type="Proteomes" id="UP000243719">
    <property type="component" value="Unassembled WGS sequence"/>
</dbReference>
<feature type="signal peptide" evidence="2">
    <location>
        <begin position="1"/>
        <end position="34"/>
    </location>
</feature>
<evidence type="ECO:0000313" key="4">
    <source>
        <dbReference type="Proteomes" id="UP000243719"/>
    </source>
</evidence>
<evidence type="ECO:0000256" key="2">
    <source>
        <dbReference type="SAM" id="SignalP"/>
    </source>
</evidence>
<gene>
    <name evidence="3" type="ORF">SAMN05216551_11923</name>
</gene>